<evidence type="ECO:0000313" key="2">
    <source>
        <dbReference type="Proteomes" id="UP000799755"/>
    </source>
</evidence>
<name>A0ACB6REP7_9PLEO</name>
<accession>A0ACB6REP7</accession>
<protein>
    <submittedName>
        <fullName evidence="1">Uncharacterized protein</fullName>
    </submittedName>
</protein>
<comment type="caution">
    <text evidence="1">The sequence shown here is derived from an EMBL/GenBank/DDBJ whole genome shotgun (WGS) entry which is preliminary data.</text>
</comment>
<keyword evidence="2" id="KW-1185">Reference proteome</keyword>
<organism evidence="1 2">
    <name type="scientific">Lindgomyces ingoldianus</name>
    <dbReference type="NCBI Taxonomy" id="673940"/>
    <lineage>
        <taxon>Eukaryota</taxon>
        <taxon>Fungi</taxon>
        <taxon>Dikarya</taxon>
        <taxon>Ascomycota</taxon>
        <taxon>Pezizomycotina</taxon>
        <taxon>Dothideomycetes</taxon>
        <taxon>Pleosporomycetidae</taxon>
        <taxon>Pleosporales</taxon>
        <taxon>Lindgomycetaceae</taxon>
        <taxon>Lindgomyces</taxon>
    </lineage>
</organism>
<evidence type="ECO:0000313" key="1">
    <source>
        <dbReference type="EMBL" id="KAF2477611.1"/>
    </source>
</evidence>
<dbReference type="Proteomes" id="UP000799755">
    <property type="component" value="Unassembled WGS sequence"/>
</dbReference>
<dbReference type="EMBL" id="MU003492">
    <property type="protein sequence ID" value="KAF2477611.1"/>
    <property type="molecule type" value="Genomic_DNA"/>
</dbReference>
<gene>
    <name evidence="1" type="ORF">BDR25DRAFT_308509</name>
</gene>
<reference evidence="1" key="1">
    <citation type="journal article" date="2020" name="Stud. Mycol.">
        <title>101 Dothideomycetes genomes: a test case for predicting lifestyles and emergence of pathogens.</title>
        <authorList>
            <person name="Haridas S."/>
            <person name="Albert R."/>
            <person name="Binder M."/>
            <person name="Bloem J."/>
            <person name="Labutti K."/>
            <person name="Salamov A."/>
            <person name="Andreopoulos B."/>
            <person name="Baker S."/>
            <person name="Barry K."/>
            <person name="Bills G."/>
            <person name="Bluhm B."/>
            <person name="Cannon C."/>
            <person name="Castanera R."/>
            <person name="Culley D."/>
            <person name="Daum C."/>
            <person name="Ezra D."/>
            <person name="Gonzalez J."/>
            <person name="Henrissat B."/>
            <person name="Kuo A."/>
            <person name="Liang C."/>
            <person name="Lipzen A."/>
            <person name="Lutzoni F."/>
            <person name="Magnuson J."/>
            <person name="Mondo S."/>
            <person name="Nolan M."/>
            <person name="Ohm R."/>
            <person name="Pangilinan J."/>
            <person name="Park H.-J."/>
            <person name="Ramirez L."/>
            <person name="Alfaro M."/>
            <person name="Sun H."/>
            <person name="Tritt A."/>
            <person name="Yoshinaga Y."/>
            <person name="Zwiers L.-H."/>
            <person name="Turgeon B."/>
            <person name="Goodwin S."/>
            <person name="Spatafora J."/>
            <person name="Crous P."/>
            <person name="Grigoriev I."/>
        </authorList>
    </citation>
    <scope>NUCLEOTIDE SEQUENCE</scope>
    <source>
        <strain evidence="1">ATCC 200398</strain>
    </source>
</reference>
<sequence length="326" mass="36769">MSLFSKVRKAKEAAKNHHNSTHEQTAEYQPPPALCKHIPTHAAQDTQAAGLAMWTPGEKRARIAAARKRRSEVTVSLNHCHSPSDVGILARNRSCIHKATEDDISIESVMYKPQPQSYQPKAPRDTYQPESREEYHAFSNPRDVPVQPPRRNWPSYHRHVRSSSFMTRRKSHFSHVATEKSELPGVRAMLSKFMLQVEPENTFPQSSQNSTCSAVSPKTSSIESAPPTETSPKRSSSSQRARMLSKPKPPGYKQQPIVEISMPYSSDDEHSIASSTIPAWRYEDFTRETESPTIVESISHSNSIASRKGSFSRSLFHRRKISVMSH</sequence>
<proteinExistence type="predicted"/>